<dbReference type="AlphaFoldDB" id="A0A378NQI5"/>
<name>A0A378NQI5_9FIRM</name>
<dbReference type="RefSeq" id="WP_115150769.1">
    <property type="nucleotide sequence ID" value="NZ_UGPP01000001.1"/>
</dbReference>
<evidence type="ECO:0000313" key="4">
    <source>
        <dbReference type="EMBL" id="STY69929.1"/>
    </source>
</evidence>
<evidence type="ECO:0000256" key="2">
    <source>
        <dbReference type="PROSITE-ProRule" id="PRU00335"/>
    </source>
</evidence>
<dbReference type="PROSITE" id="PS50977">
    <property type="entry name" value="HTH_TETR_2"/>
    <property type="match status" value="1"/>
</dbReference>
<dbReference type="InterPro" id="IPR050624">
    <property type="entry name" value="HTH-type_Tx_Regulator"/>
</dbReference>
<protein>
    <submittedName>
        <fullName evidence="4">Potential acrAB operon repressor</fullName>
    </submittedName>
</protein>
<keyword evidence="1 2" id="KW-0238">DNA-binding</keyword>
<dbReference type="Gene3D" id="1.10.357.10">
    <property type="entry name" value="Tetracycline Repressor, domain 2"/>
    <property type="match status" value="1"/>
</dbReference>
<dbReference type="InterPro" id="IPR009057">
    <property type="entry name" value="Homeodomain-like_sf"/>
</dbReference>
<reference evidence="4 5" key="1">
    <citation type="submission" date="2018-06" db="EMBL/GenBank/DDBJ databases">
        <authorList>
            <consortium name="Pathogen Informatics"/>
            <person name="Doyle S."/>
        </authorList>
    </citation>
    <scope>NUCLEOTIDE SEQUENCE [LARGE SCALE GENOMIC DNA]</scope>
    <source>
        <strain evidence="4 5">NCTC10571</strain>
    </source>
</reference>
<dbReference type="SUPFAM" id="SSF46689">
    <property type="entry name" value="Homeodomain-like"/>
    <property type="match status" value="1"/>
</dbReference>
<evidence type="ECO:0000256" key="1">
    <source>
        <dbReference type="ARBA" id="ARBA00023125"/>
    </source>
</evidence>
<evidence type="ECO:0000259" key="3">
    <source>
        <dbReference type="PROSITE" id="PS50977"/>
    </source>
</evidence>
<dbReference type="Proteomes" id="UP000255234">
    <property type="component" value="Unassembled WGS sequence"/>
</dbReference>
<dbReference type="EMBL" id="UGPP01000001">
    <property type="protein sequence ID" value="STY69929.1"/>
    <property type="molecule type" value="Genomic_DNA"/>
</dbReference>
<dbReference type="PANTHER" id="PTHR43479">
    <property type="entry name" value="ACREF/ENVCD OPERON REPRESSOR-RELATED"/>
    <property type="match status" value="1"/>
</dbReference>
<dbReference type="GO" id="GO:0003677">
    <property type="term" value="F:DNA binding"/>
    <property type="evidence" value="ECO:0007669"/>
    <property type="project" value="UniProtKB-UniRule"/>
</dbReference>
<accession>A0A378NQI5</accession>
<organism evidence="4 5">
    <name type="scientific">Megamonas hypermegale</name>
    <dbReference type="NCBI Taxonomy" id="158847"/>
    <lineage>
        <taxon>Bacteria</taxon>
        <taxon>Bacillati</taxon>
        <taxon>Bacillota</taxon>
        <taxon>Negativicutes</taxon>
        <taxon>Selenomonadales</taxon>
        <taxon>Selenomonadaceae</taxon>
        <taxon>Megamonas</taxon>
    </lineage>
</organism>
<evidence type="ECO:0000313" key="5">
    <source>
        <dbReference type="Proteomes" id="UP000255234"/>
    </source>
</evidence>
<dbReference type="Pfam" id="PF00440">
    <property type="entry name" value="TetR_N"/>
    <property type="match status" value="1"/>
</dbReference>
<feature type="DNA-binding region" description="H-T-H motif" evidence="2">
    <location>
        <begin position="36"/>
        <end position="55"/>
    </location>
</feature>
<proteinExistence type="predicted"/>
<feature type="domain" description="HTH tetR-type" evidence="3">
    <location>
        <begin position="13"/>
        <end position="73"/>
    </location>
</feature>
<dbReference type="InterPro" id="IPR001647">
    <property type="entry name" value="HTH_TetR"/>
</dbReference>
<dbReference type="PANTHER" id="PTHR43479:SF11">
    <property type="entry name" value="ACREF_ENVCD OPERON REPRESSOR-RELATED"/>
    <property type="match status" value="1"/>
</dbReference>
<sequence length="210" mass="24694">MSNSRVRIIKDPEERKQEIIEAALHLFSQKGYEHTTIQDIAKYLNISQGLCYRYFKSKAEIFTATAEFYAQQILIQIRQPFPENMKAIDKFNVTIKRLFQYIIKHGEFEANSEVSALRADRLDSISRQIIEVIIPIIKQGNEEKIFNCHDIEKTTKIFIFGLVHTFHEEMPKQDIKNYIKSFLNYLKINLVLILNIKEPELLGEGWENIL</sequence>
<gene>
    <name evidence="4" type="primary">acrR</name>
    <name evidence="4" type="ORF">NCTC10571_00007</name>
</gene>
<dbReference type="PRINTS" id="PR00455">
    <property type="entry name" value="HTHTETR"/>
</dbReference>